<evidence type="ECO:0000313" key="1">
    <source>
        <dbReference type="EMBL" id="VDD36031.1"/>
    </source>
</evidence>
<gene>
    <name evidence="1" type="ORF">BOLC7T41591H</name>
</gene>
<accession>A0A3P6EHT4</accession>
<sequence>MQKGGCKAWFLENSVDSTVAQILPIIDSQAICLQTVYLVDGCLTSTSYAWKNSAYGYKNPIEQWKICCVTLPVRILDQSARI</sequence>
<name>A0A3P6EHT4_BRAOL</name>
<organism evidence="1">
    <name type="scientific">Brassica oleracea</name>
    <name type="common">Wild cabbage</name>
    <dbReference type="NCBI Taxonomy" id="3712"/>
    <lineage>
        <taxon>Eukaryota</taxon>
        <taxon>Viridiplantae</taxon>
        <taxon>Streptophyta</taxon>
        <taxon>Embryophyta</taxon>
        <taxon>Tracheophyta</taxon>
        <taxon>Spermatophyta</taxon>
        <taxon>Magnoliopsida</taxon>
        <taxon>eudicotyledons</taxon>
        <taxon>Gunneridae</taxon>
        <taxon>Pentapetalae</taxon>
        <taxon>rosids</taxon>
        <taxon>malvids</taxon>
        <taxon>Brassicales</taxon>
        <taxon>Brassicaceae</taxon>
        <taxon>Brassiceae</taxon>
        <taxon>Brassica</taxon>
    </lineage>
</organism>
<dbReference type="AlphaFoldDB" id="A0A3P6EHT4"/>
<protein>
    <submittedName>
        <fullName evidence="1">Uncharacterized protein</fullName>
    </submittedName>
</protein>
<reference evidence="1" key="1">
    <citation type="submission" date="2018-11" db="EMBL/GenBank/DDBJ databases">
        <authorList>
            <consortium name="Genoscope - CEA"/>
            <person name="William W."/>
        </authorList>
    </citation>
    <scope>NUCLEOTIDE SEQUENCE</scope>
</reference>
<dbReference type="EMBL" id="LR031876">
    <property type="protein sequence ID" value="VDD36031.1"/>
    <property type="molecule type" value="Genomic_DNA"/>
</dbReference>
<proteinExistence type="predicted"/>